<evidence type="ECO:0000313" key="3">
    <source>
        <dbReference type="Proteomes" id="UP000218287"/>
    </source>
</evidence>
<proteinExistence type="predicted"/>
<evidence type="ECO:0000256" key="1">
    <source>
        <dbReference type="ARBA" id="ARBA00022649"/>
    </source>
</evidence>
<gene>
    <name evidence="2" type="ORF">NIES21_12420</name>
</gene>
<dbReference type="InterPro" id="IPR007712">
    <property type="entry name" value="RelE/ParE_toxin"/>
</dbReference>
<dbReference type="SUPFAM" id="SSF143011">
    <property type="entry name" value="RelE-like"/>
    <property type="match status" value="1"/>
</dbReference>
<reference evidence="2 3" key="1">
    <citation type="submission" date="2017-06" db="EMBL/GenBank/DDBJ databases">
        <title>Genome sequencing of cyanobaciteial culture collection at National Institute for Environmental Studies (NIES).</title>
        <authorList>
            <person name="Hirose Y."/>
            <person name="Shimura Y."/>
            <person name="Fujisawa T."/>
            <person name="Nakamura Y."/>
            <person name="Kawachi M."/>
        </authorList>
    </citation>
    <scope>NUCLEOTIDE SEQUENCE [LARGE SCALE GENOMIC DNA]</scope>
    <source>
        <strain evidence="2 3">NIES-21</strain>
    </source>
</reference>
<sequence length="93" mass="10516">MARLDGLATVLDFLNGLQPKIAAQIAKKVLALNVDPLPADSQQLSGYQGYYRVDSGEYRIVYRFFPEEDLVEVILVGKRNDDDVYKKLKRLLG</sequence>
<organism evidence="2 3">
    <name type="scientific">Anabaenopsis circularis NIES-21</name>
    <dbReference type="NCBI Taxonomy" id="1085406"/>
    <lineage>
        <taxon>Bacteria</taxon>
        <taxon>Bacillati</taxon>
        <taxon>Cyanobacteriota</taxon>
        <taxon>Cyanophyceae</taxon>
        <taxon>Nostocales</taxon>
        <taxon>Nodulariaceae</taxon>
        <taxon>Anabaenopsis</taxon>
    </lineage>
</organism>
<evidence type="ECO:0000313" key="2">
    <source>
        <dbReference type="EMBL" id="BAY15425.1"/>
    </source>
</evidence>
<dbReference type="Pfam" id="PF05016">
    <property type="entry name" value="ParE_toxin"/>
    <property type="match status" value="1"/>
</dbReference>
<protein>
    <submittedName>
        <fullName evidence="2">Plasmid stabilization system protein</fullName>
    </submittedName>
</protein>
<name>A0A1Z4GD35_9CYAN</name>
<dbReference type="Proteomes" id="UP000218287">
    <property type="component" value="Chromosome"/>
</dbReference>
<dbReference type="Gene3D" id="3.30.2310.20">
    <property type="entry name" value="RelE-like"/>
    <property type="match status" value="1"/>
</dbReference>
<keyword evidence="1" id="KW-1277">Toxin-antitoxin system</keyword>
<dbReference type="InterPro" id="IPR035093">
    <property type="entry name" value="RelE/ParE_toxin_dom_sf"/>
</dbReference>
<dbReference type="OrthoDB" id="426740at2"/>
<dbReference type="AlphaFoldDB" id="A0A1Z4GD35"/>
<keyword evidence="3" id="KW-1185">Reference proteome</keyword>
<accession>A0A1Z4GD35</accession>
<dbReference type="EMBL" id="AP018174">
    <property type="protein sequence ID" value="BAY15425.1"/>
    <property type="molecule type" value="Genomic_DNA"/>
</dbReference>